<dbReference type="Pfam" id="PF00440">
    <property type="entry name" value="TetR_N"/>
    <property type="match status" value="1"/>
</dbReference>
<accession>A0A3G1KZX5</accession>
<dbReference type="AlphaFoldDB" id="A0A3G1KZX5"/>
<dbReference type="PROSITE" id="PS50977">
    <property type="entry name" value="HTH_TETR_2"/>
    <property type="match status" value="1"/>
</dbReference>
<dbReference type="KEGG" id="fwa:DCMF_27145"/>
<dbReference type="PRINTS" id="PR00455">
    <property type="entry name" value="HTHTETR"/>
</dbReference>
<dbReference type="InterPro" id="IPR025996">
    <property type="entry name" value="MT1864/Rv1816-like_C"/>
</dbReference>
<dbReference type="SUPFAM" id="SSF48498">
    <property type="entry name" value="Tetracyclin repressor-like, C-terminal domain"/>
    <property type="match status" value="1"/>
</dbReference>
<feature type="domain" description="HTH tetR-type" evidence="5">
    <location>
        <begin position="14"/>
        <end position="74"/>
    </location>
</feature>
<dbReference type="Proteomes" id="UP000323521">
    <property type="component" value="Chromosome"/>
</dbReference>
<organism evidence="6 7">
    <name type="scientific">Formimonas warabiya</name>
    <dbReference type="NCBI Taxonomy" id="1761012"/>
    <lineage>
        <taxon>Bacteria</taxon>
        <taxon>Bacillati</taxon>
        <taxon>Bacillota</taxon>
        <taxon>Clostridia</taxon>
        <taxon>Eubacteriales</taxon>
        <taxon>Peptococcaceae</taxon>
        <taxon>Candidatus Formimonas</taxon>
    </lineage>
</organism>
<protein>
    <submittedName>
        <fullName evidence="6">TetR family transcriptional regulator</fullName>
    </submittedName>
</protein>
<evidence type="ECO:0000256" key="1">
    <source>
        <dbReference type="ARBA" id="ARBA00023015"/>
    </source>
</evidence>
<dbReference type="GO" id="GO:0000976">
    <property type="term" value="F:transcription cis-regulatory region binding"/>
    <property type="evidence" value="ECO:0007669"/>
    <property type="project" value="TreeGrafter"/>
</dbReference>
<dbReference type="PANTHER" id="PTHR30055:SF220">
    <property type="entry name" value="TETR-FAMILY REGULATORY PROTEIN"/>
    <property type="match status" value="1"/>
</dbReference>
<dbReference type="InterPro" id="IPR009057">
    <property type="entry name" value="Homeodomain-like_sf"/>
</dbReference>
<dbReference type="PANTHER" id="PTHR30055">
    <property type="entry name" value="HTH-TYPE TRANSCRIPTIONAL REGULATOR RUTR"/>
    <property type="match status" value="1"/>
</dbReference>
<evidence type="ECO:0000256" key="4">
    <source>
        <dbReference type="PROSITE-ProRule" id="PRU00335"/>
    </source>
</evidence>
<name>A0A3G1KZX5_FORW1</name>
<dbReference type="InterPro" id="IPR036271">
    <property type="entry name" value="Tet_transcr_reg_TetR-rel_C_sf"/>
</dbReference>
<reference evidence="6 7" key="1">
    <citation type="submission" date="2016-10" db="EMBL/GenBank/DDBJ databases">
        <title>Complete Genome Sequence of Peptococcaceae strain DCMF.</title>
        <authorList>
            <person name="Edwards R.J."/>
            <person name="Holland S.I."/>
            <person name="Deshpande N.P."/>
            <person name="Wong Y.K."/>
            <person name="Ertan H."/>
            <person name="Manefield M."/>
            <person name="Russell T.L."/>
            <person name="Lee M.J."/>
        </authorList>
    </citation>
    <scope>NUCLEOTIDE SEQUENCE [LARGE SCALE GENOMIC DNA]</scope>
    <source>
        <strain evidence="6 7">DCMF</strain>
    </source>
</reference>
<evidence type="ECO:0000313" key="6">
    <source>
        <dbReference type="EMBL" id="ATW27939.1"/>
    </source>
</evidence>
<dbReference type="Gene3D" id="1.10.357.10">
    <property type="entry name" value="Tetracycline Repressor, domain 2"/>
    <property type="match status" value="1"/>
</dbReference>
<dbReference type="GO" id="GO:0003700">
    <property type="term" value="F:DNA-binding transcription factor activity"/>
    <property type="evidence" value="ECO:0007669"/>
    <property type="project" value="TreeGrafter"/>
</dbReference>
<keyword evidence="1" id="KW-0805">Transcription regulation</keyword>
<keyword evidence="2 4" id="KW-0238">DNA-binding</keyword>
<evidence type="ECO:0000256" key="2">
    <source>
        <dbReference type="ARBA" id="ARBA00023125"/>
    </source>
</evidence>
<dbReference type="InterPro" id="IPR001647">
    <property type="entry name" value="HTH_TetR"/>
</dbReference>
<dbReference type="SUPFAM" id="SSF46689">
    <property type="entry name" value="Homeodomain-like"/>
    <property type="match status" value="1"/>
</dbReference>
<evidence type="ECO:0000256" key="3">
    <source>
        <dbReference type="ARBA" id="ARBA00023163"/>
    </source>
</evidence>
<gene>
    <name evidence="6" type="ORF">DCMF_27145</name>
</gene>
<keyword evidence="7" id="KW-1185">Reference proteome</keyword>
<proteinExistence type="predicted"/>
<keyword evidence="3" id="KW-0804">Transcription</keyword>
<sequence length="214" mass="25010">MNIRLTQKNSYHHDDLKSELIAKGLKLLDEEGYEGFSLRKVAKACHVSHTAPYRHYKNKDDLIMAIAFETMDKFNRSLQEAVDQYPDDPKSQLKEMGCAYIKFFAENPEYFRLIFLSDINKKINHYQANPDQGHYFTDQYSSGHPFGTLYRAVERYLGERQSAGNCTMDQDALTLYCWGLVHGISILIARKEFSYQGDYLALTRRILWNHEFLD</sequence>
<dbReference type="InterPro" id="IPR050109">
    <property type="entry name" value="HTH-type_TetR-like_transc_reg"/>
</dbReference>
<evidence type="ECO:0000259" key="5">
    <source>
        <dbReference type="PROSITE" id="PS50977"/>
    </source>
</evidence>
<dbReference type="OrthoDB" id="9179041at2"/>
<feature type="DNA-binding region" description="H-T-H motif" evidence="4">
    <location>
        <begin position="37"/>
        <end position="56"/>
    </location>
</feature>
<dbReference type="EMBL" id="CP017634">
    <property type="protein sequence ID" value="ATW27939.1"/>
    <property type="molecule type" value="Genomic_DNA"/>
</dbReference>
<dbReference type="Pfam" id="PF13305">
    <property type="entry name" value="TetR_C_33"/>
    <property type="match status" value="1"/>
</dbReference>
<evidence type="ECO:0000313" key="7">
    <source>
        <dbReference type="Proteomes" id="UP000323521"/>
    </source>
</evidence>